<feature type="coiled-coil region" evidence="1">
    <location>
        <begin position="170"/>
        <end position="197"/>
    </location>
</feature>
<feature type="compositionally biased region" description="Basic and acidic residues" evidence="2">
    <location>
        <begin position="210"/>
        <end position="226"/>
    </location>
</feature>
<name>A0A2V3J3D3_9FLOR</name>
<evidence type="ECO:0000256" key="2">
    <source>
        <dbReference type="SAM" id="MobiDB-lite"/>
    </source>
</evidence>
<feature type="region of interest" description="Disordered" evidence="2">
    <location>
        <begin position="207"/>
        <end position="242"/>
    </location>
</feature>
<evidence type="ECO:0000256" key="1">
    <source>
        <dbReference type="SAM" id="Coils"/>
    </source>
</evidence>
<reference evidence="3 4" key="1">
    <citation type="journal article" date="2018" name="Mol. Biol. Evol.">
        <title>Analysis of the draft genome of the red seaweed Gracilariopsis chorda provides insights into genome size evolution in Rhodophyta.</title>
        <authorList>
            <person name="Lee J."/>
            <person name="Yang E.C."/>
            <person name="Graf L."/>
            <person name="Yang J.H."/>
            <person name="Qiu H."/>
            <person name="Zel Zion U."/>
            <person name="Chan C.X."/>
            <person name="Stephens T.G."/>
            <person name="Weber A.P.M."/>
            <person name="Boo G.H."/>
            <person name="Boo S.M."/>
            <person name="Kim K.M."/>
            <person name="Shin Y."/>
            <person name="Jung M."/>
            <person name="Lee S.J."/>
            <person name="Yim H.S."/>
            <person name="Lee J.H."/>
            <person name="Bhattacharya D."/>
            <person name="Yoon H.S."/>
        </authorList>
    </citation>
    <scope>NUCLEOTIDE SEQUENCE [LARGE SCALE GENOMIC DNA]</scope>
    <source>
        <strain evidence="3 4">SKKU-2015</strain>
        <tissue evidence="3">Whole body</tissue>
    </source>
</reference>
<dbReference type="AlphaFoldDB" id="A0A2V3J3D3"/>
<keyword evidence="4" id="KW-1185">Reference proteome</keyword>
<feature type="coiled-coil region" evidence="1">
    <location>
        <begin position="284"/>
        <end position="311"/>
    </location>
</feature>
<evidence type="ECO:0000313" key="3">
    <source>
        <dbReference type="EMBL" id="PXF48895.1"/>
    </source>
</evidence>
<proteinExistence type="predicted"/>
<evidence type="ECO:0000313" key="4">
    <source>
        <dbReference type="Proteomes" id="UP000247409"/>
    </source>
</evidence>
<feature type="compositionally biased region" description="Low complexity" evidence="2">
    <location>
        <begin position="57"/>
        <end position="70"/>
    </location>
</feature>
<accession>A0A2V3J3D3</accession>
<organism evidence="3 4">
    <name type="scientific">Gracilariopsis chorda</name>
    <dbReference type="NCBI Taxonomy" id="448386"/>
    <lineage>
        <taxon>Eukaryota</taxon>
        <taxon>Rhodophyta</taxon>
        <taxon>Florideophyceae</taxon>
        <taxon>Rhodymeniophycidae</taxon>
        <taxon>Gracilariales</taxon>
        <taxon>Gracilariaceae</taxon>
        <taxon>Gracilariopsis</taxon>
    </lineage>
</organism>
<sequence length="337" mass="38425">MSVHEEASSLPSPLRKLLLAKPILGTTRIPFLFDMATPLPSSPESVPNPPVPATIQTPSTVTSTPTTTPKTTKKKRIRFSAAWDLFLLKAISAVDAHTAPHGEMQPRFEEALQIFLAAVPDSWLATVTAPSWKTLNDRFKKIISEHRKAVNCNAVASGIIEVRGERETLLDDLILDIDEFEERRRTEHDERTELDKRLVAAGAQMRARALSRERSLDRESGEESEQKRKKRPLIVDSDDEEQDMISDHIAARREIEGKRLKLEEDRFCFEQRREEREESRLQRAQELEEKRLTLEAKLIDLEEKRAAMDREQMKQYAAERTATATLDVLAALAKKLQ</sequence>
<dbReference type="Proteomes" id="UP000247409">
    <property type="component" value="Unassembled WGS sequence"/>
</dbReference>
<feature type="region of interest" description="Disordered" evidence="2">
    <location>
        <begin position="40"/>
        <end position="73"/>
    </location>
</feature>
<protein>
    <submittedName>
        <fullName evidence="3">Uncharacterized protein</fullName>
    </submittedName>
</protein>
<comment type="caution">
    <text evidence="3">The sequence shown here is derived from an EMBL/GenBank/DDBJ whole genome shotgun (WGS) entry which is preliminary data.</text>
</comment>
<dbReference type="EMBL" id="NBIV01000010">
    <property type="protein sequence ID" value="PXF48895.1"/>
    <property type="molecule type" value="Genomic_DNA"/>
</dbReference>
<gene>
    <name evidence="3" type="ORF">BWQ96_01237</name>
</gene>
<keyword evidence="1" id="KW-0175">Coiled coil</keyword>